<dbReference type="AlphaFoldDB" id="B4IST7"/>
<dbReference type="Proteomes" id="UP000002282">
    <property type="component" value="Unassembled WGS sequence"/>
</dbReference>
<feature type="compositionally biased region" description="Polar residues" evidence="1">
    <location>
        <begin position="173"/>
        <end position="186"/>
    </location>
</feature>
<feature type="region of interest" description="Disordered" evidence="1">
    <location>
        <begin position="1"/>
        <end position="82"/>
    </location>
</feature>
<dbReference type="KEGG" id="dya:Dyak_GE11274"/>
<feature type="region of interest" description="Disordered" evidence="1">
    <location>
        <begin position="229"/>
        <end position="286"/>
    </location>
</feature>
<feature type="compositionally biased region" description="Basic residues" evidence="1">
    <location>
        <begin position="10"/>
        <end position="21"/>
    </location>
</feature>
<evidence type="ECO:0000256" key="1">
    <source>
        <dbReference type="SAM" id="MobiDB-lite"/>
    </source>
</evidence>
<organism evidence="2 3">
    <name type="scientific">Drosophila yakuba</name>
    <name type="common">Fruit fly</name>
    <dbReference type="NCBI Taxonomy" id="7245"/>
    <lineage>
        <taxon>Eukaryota</taxon>
        <taxon>Metazoa</taxon>
        <taxon>Ecdysozoa</taxon>
        <taxon>Arthropoda</taxon>
        <taxon>Hexapoda</taxon>
        <taxon>Insecta</taxon>
        <taxon>Pterygota</taxon>
        <taxon>Neoptera</taxon>
        <taxon>Endopterygota</taxon>
        <taxon>Diptera</taxon>
        <taxon>Brachycera</taxon>
        <taxon>Muscomorpha</taxon>
        <taxon>Ephydroidea</taxon>
        <taxon>Drosophilidae</taxon>
        <taxon>Drosophila</taxon>
        <taxon>Sophophora</taxon>
    </lineage>
</organism>
<feature type="compositionally biased region" description="Gly residues" evidence="1">
    <location>
        <begin position="126"/>
        <end position="135"/>
    </location>
</feature>
<feature type="compositionally biased region" description="Basic and acidic residues" evidence="1">
    <location>
        <begin position="104"/>
        <end position="121"/>
    </location>
</feature>
<reference evidence="2 3" key="2">
    <citation type="journal article" date="2007" name="PLoS Biol.">
        <title>Principles of genome evolution in the Drosophila melanogaster species group.</title>
        <authorList>
            <person name="Ranz J.M."/>
            <person name="Maurin D."/>
            <person name="Chan Y.S."/>
            <person name="von Grotthuss M."/>
            <person name="Hillier L.W."/>
            <person name="Roote J."/>
            <person name="Ashburner M."/>
            <person name="Bergman C.M."/>
        </authorList>
    </citation>
    <scope>NUCLEOTIDE SEQUENCE [LARGE SCALE GENOMIC DNA]</scope>
    <source>
        <strain evidence="3">Tai18E2 / Tucson 14021-0261.01</strain>
    </source>
</reference>
<evidence type="ECO:0000313" key="3">
    <source>
        <dbReference type="Proteomes" id="UP000002282"/>
    </source>
</evidence>
<keyword evidence="3" id="KW-1185">Reference proteome</keyword>
<name>B4IST7_DROYA</name>
<gene>
    <name evidence="2" type="primary">Dyak\GE11274</name>
    <name evidence="2" type="synonym">dyak_GLEANR_11445</name>
    <name evidence="2" type="synonym">GE11274</name>
    <name evidence="2" type="ORF">Dyak_GE11274</name>
</gene>
<evidence type="ECO:0000313" key="2">
    <source>
        <dbReference type="EMBL" id="EDW99519.2"/>
    </source>
</evidence>
<accession>B4IST7</accession>
<reference evidence="2 3" key="1">
    <citation type="journal article" date="2007" name="Nature">
        <title>Evolution of genes and genomes on the Drosophila phylogeny.</title>
        <authorList>
            <consortium name="Drosophila 12 Genomes Consortium"/>
            <person name="Clark A.G."/>
            <person name="Eisen M.B."/>
            <person name="Smith D.R."/>
            <person name="Bergman C.M."/>
            <person name="Oliver B."/>
            <person name="Markow T.A."/>
            <person name="Kaufman T.C."/>
            <person name="Kellis M."/>
            <person name="Gelbart W."/>
            <person name="Iyer V.N."/>
            <person name="Pollard D.A."/>
            <person name="Sackton T.B."/>
            <person name="Larracuente A.M."/>
            <person name="Singh N.D."/>
            <person name="Abad J.P."/>
            <person name="Abt D.N."/>
            <person name="Adryan B."/>
            <person name="Aguade M."/>
            <person name="Akashi H."/>
            <person name="Anderson W.W."/>
            <person name="Aquadro C.F."/>
            <person name="Ardell D.H."/>
            <person name="Arguello R."/>
            <person name="Artieri C.G."/>
            <person name="Barbash D.A."/>
            <person name="Barker D."/>
            <person name="Barsanti P."/>
            <person name="Batterham P."/>
            <person name="Batzoglou S."/>
            <person name="Begun D."/>
            <person name="Bhutkar A."/>
            <person name="Blanco E."/>
            <person name="Bosak S.A."/>
            <person name="Bradley R.K."/>
            <person name="Brand A.D."/>
            <person name="Brent M.R."/>
            <person name="Brooks A.N."/>
            <person name="Brown R.H."/>
            <person name="Butlin R.K."/>
            <person name="Caggese C."/>
            <person name="Calvi B.R."/>
            <person name="Bernardo de Carvalho A."/>
            <person name="Caspi A."/>
            <person name="Castrezana S."/>
            <person name="Celniker S.E."/>
            <person name="Chang J.L."/>
            <person name="Chapple C."/>
            <person name="Chatterji S."/>
            <person name="Chinwalla A."/>
            <person name="Civetta A."/>
            <person name="Clifton S.W."/>
            <person name="Comeron J.M."/>
            <person name="Costello J.C."/>
            <person name="Coyne J.A."/>
            <person name="Daub J."/>
            <person name="David R.G."/>
            <person name="Delcher A.L."/>
            <person name="Delehaunty K."/>
            <person name="Do C.B."/>
            <person name="Ebling H."/>
            <person name="Edwards K."/>
            <person name="Eickbush T."/>
            <person name="Evans J.D."/>
            <person name="Filipski A."/>
            <person name="Findeiss S."/>
            <person name="Freyhult E."/>
            <person name="Fulton L."/>
            <person name="Fulton R."/>
            <person name="Garcia A.C."/>
            <person name="Gardiner A."/>
            <person name="Garfield D.A."/>
            <person name="Garvin B.E."/>
            <person name="Gibson G."/>
            <person name="Gilbert D."/>
            <person name="Gnerre S."/>
            <person name="Godfrey J."/>
            <person name="Good R."/>
            <person name="Gotea V."/>
            <person name="Gravely B."/>
            <person name="Greenberg A.J."/>
            <person name="Griffiths-Jones S."/>
            <person name="Gross S."/>
            <person name="Guigo R."/>
            <person name="Gustafson E.A."/>
            <person name="Haerty W."/>
            <person name="Hahn M.W."/>
            <person name="Halligan D.L."/>
            <person name="Halpern A.L."/>
            <person name="Halter G.M."/>
            <person name="Han M.V."/>
            <person name="Heger A."/>
            <person name="Hillier L."/>
            <person name="Hinrichs A.S."/>
            <person name="Holmes I."/>
            <person name="Hoskins R.A."/>
            <person name="Hubisz M.J."/>
            <person name="Hultmark D."/>
            <person name="Huntley M.A."/>
            <person name="Jaffe D.B."/>
            <person name="Jagadeeshan S."/>
            <person name="Jeck W.R."/>
            <person name="Johnson J."/>
            <person name="Jones C.D."/>
            <person name="Jordan W.C."/>
            <person name="Karpen G.H."/>
            <person name="Kataoka E."/>
            <person name="Keightley P.D."/>
            <person name="Kheradpour P."/>
            <person name="Kirkness E.F."/>
            <person name="Koerich L.B."/>
            <person name="Kristiansen K."/>
            <person name="Kudrna D."/>
            <person name="Kulathinal R.J."/>
            <person name="Kumar S."/>
            <person name="Kwok R."/>
            <person name="Lander E."/>
            <person name="Langley C.H."/>
            <person name="Lapoint R."/>
            <person name="Lazzaro B.P."/>
            <person name="Lee S.J."/>
            <person name="Levesque L."/>
            <person name="Li R."/>
            <person name="Lin C.F."/>
            <person name="Lin M.F."/>
            <person name="Lindblad-Toh K."/>
            <person name="Llopart A."/>
            <person name="Long M."/>
            <person name="Low L."/>
            <person name="Lozovsky E."/>
            <person name="Lu J."/>
            <person name="Luo M."/>
            <person name="Machado C.A."/>
            <person name="Makalowski W."/>
            <person name="Marzo M."/>
            <person name="Matsuda M."/>
            <person name="Matzkin L."/>
            <person name="McAllister B."/>
            <person name="McBride C.S."/>
            <person name="McKernan B."/>
            <person name="McKernan K."/>
            <person name="Mendez-Lago M."/>
            <person name="Minx P."/>
            <person name="Mollenhauer M.U."/>
            <person name="Montooth K."/>
            <person name="Mount S.M."/>
            <person name="Mu X."/>
            <person name="Myers E."/>
            <person name="Negre B."/>
            <person name="Newfeld S."/>
            <person name="Nielsen R."/>
            <person name="Noor M.A."/>
            <person name="O'Grady P."/>
            <person name="Pachter L."/>
            <person name="Papaceit M."/>
            <person name="Parisi M.J."/>
            <person name="Parisi M."/>
            <person name="Parts L."/>
            <person name="Pedersen J.S."/>
            <person name="Pesole G."/>
            <person name="Phillippy A.M."/>
            <person name="Ponting C.P."/>
            <person name="Pop M."/>
            <person name="Porcelli D."/>
            <person name="Powell J.R."/>
            <person name="Prohaska S."/>
            <person name="Pruitt K."/>
            <person name="Puig M."/>
            <person name="Quesneville H."/>
            <person name="Ram K.R."/>
            <person name="Rand D."/>
            <person name="Rasmussen M.D."/>
            <person name="Reed L.K."/>
            <person name="Reenan R."/>
            <person name="Reily A."/>
            <person name="Remington K.A."/>
            <person name="Rieger T.T."/>
            <person name="Ritchie M.G."/>
            <person name="Robin C."/>
            <person name="Rogers Y.H."/>
            <person name="Rohde C."/>
            <person name="Rozas J."/>
            <person name="Rubenfield M.J."/>
            <person name="Ruiz A."/>
            <person name="Russo S."/>
            <person name="Salzberg S.L."/>
            <person name="Sanchez-Gracia A."/>
            <person name="Saranga D.J."/>
            <person name="Sato H."/>
            <person name="Schaeffer S.W."/>
            <person name="Schatz M.C."/>
            <person name="Schlenke T."/>
            <person name="Schwartz R."/>
            <person name="Segarra C."/>
            <person name="Singh R.S."/>
            <person name="Sirot L."/>
            <person name="Sirota M."/>
            <person name="Sisneros N.B."/>
            <person name="Smith C.D."/>
            <person name="Smith T.F."/>
            <person name="Spieth J."/>
            <person name="Stage D.E."/>
            <person name="Stark A."/>
            <person name="Stephan W."/>
            <person name="Strausberg R.L."/>
            <person name="Strempel S."/>
            <person name="Sturgill D."/>
            <person name="Sutton G."/>
            <person name="Sutton G.G."/>
            <person name="Tao W."/>
            <person name="Teichmann S."/>
            <person name="Tobari Y.N."/>
            <person name="Tomimura Y."/>
            <person name="Tsolas J.M."/>
            <person name="Valente V.L."/>
            <person name="Venter E."/>
            <person name="Venter J.C."/>
            <person name="Vicario S."/>
            <person name="Vieira F.G."/>
            <person name="Vilella A.J."/>
            <person name="Villasante A."/>
            <person name="Walenz B."/>
            <person name="Wang J."/>
            <person name="Wasserman M."/>
            <person name="Watts T."/>
            <person name="Wilson D."/>
            <person name="Wilson R.K."/>
            <person name="Wing R.A."/>
            <person name="Wolfner M.F."/>
            <person name="Wong A."/>
            <person name="Wong G.K."/>
            <person name="Wu C.I."/>
            <person name="Wu G."/>
            <person name="Yamamoto D."/>
            <person name="Yang H.P."/>
            <person name="Yang S.P."/>
            <person name="Yorke J.A."/>
            <person name="Yoshida K."/>
            <person name="Zdobnov E."/>
            <person name="Zhang P."/>
            <person name="Zhang Y."/>
            <person name="Zimin A.V."/>
            <person name="Baldwin J."/>
            <person name="Abdouelleil A."/>
            <person name="Abdulkadir J."/>
            <person name="Abebe A."/>
            <person name="Abera B."/>
            <person name="Abreu J."/>
            <person name="Acer S.C."/>
            <person name="Aftuck L."/>
            <person name="Alexander A."/>
            <person name="An P."/>
            <person name="Anderson E."/>
            <person name="Anderson S."/>
            <person name="Arachi H."/>
            <person name="Azer M."/>
            <person name="Bachantsang P."/>
            <person name="Barry A."/>
            <person name="Bayul T."/>
            <person name="Berlin A."/>
            <person name="Bessette D."/>
            <person name="Bloom T."/>
            <person name="Blye J."/>
            <person name="Boguslavskiy L."/>
            <person name="Bonnet C."/>
            <person name="Boukhgalter B."/>
            <person name="Bourzgui I."/>
            <person name="Brown A."/>
            <person name="Cahill P."/>
            <person name="Channer S."/>
            <person name="Cheshatsang Y."/>
            <person name="Chuda L."/>
            <person name="Citroen M."/>
            <person name="Collymore A."/>
            <person name="Cooke P."/>
            <person name="Costello M."/>
            <person name="D'Aco K."/>
            <person name="Daza R."/>
            <person name="De Haan G."/>
            <person name="DeGray S."/>
            <person name="DeMaso C."/>
            <person name="Dhargay N."/>
            <person name="Dooley K."/>
            <person name="Dooley E."/>
            <person name="Doricent M."/>
            <person name="Dorje P."/>
            <person name="Dorjee K."/>
            <person name="Dupes A."/>
            <person name="Elong R."/>
            <person name="Falk J."/>
            <person name="Farina A."/>
            <person name="Faro S."/>
            <person name="Ferguson D."/>
            <person name="Fisher S."/>
            <person name="Foley C.D."/>
            <person name="Franke A."/>
            <person name="Friedrich D."/>
            <person name="Gadbois L."/>
            <person name="Gearin G."/>
            <person name="Gearin C.R."/>
            <person name="Giannoukos G."/>
            <person name="Goode T."/>
            <person name="Graham J."/>
            <person name="Grandbois E."/>
            <person name="Grewal S."/>
            <person name="Gyaltsen K."/>
            <person name="Hafez N."/>
            <person name="Hagos B."/>
            <person name="Hall J."/>
            <person name="Henson C."/>
            <person name="Hollinger A."/>
            <person name="Honan T."/>
            <person name="Huard M.D."/>
            <person name="Hughes L."/>
            <person name="Hurhula B."/>
            <person name="Husby M.E."/>
            <person name="Kamat A."/>
            <person name="Kanga B."/>
            <person name="Kashin S."/>
            <person name="Khazanovich D."/>
            <person name="Kisner P."/>
            <person name="Lance K."/>
            <person name="Lara M."/>
            <person name="Lee W."/>
            <person name="Lennon N."/>
            <person name="Letendre F."/>
            <person name="LeVine R."/>
            <person name="Lipovsky A."/>
            <person name="Liu X."/>
            <person name="Liu J."/>
            <person name="Liu S."/>
            <person name="Lokyitsang T."/>
            <person name="Lokyitsang Y."/>
            <person name="Lubonja R."/>
            <person name="Lui A."/>
            <person name="MacDonald P."/>
            <person name="Magnisalis V."/>
            <person name="Maru K."/>
            <person name="Matthews C."/>
            <person name="McCusker W."/>
            <person name="McDonough S."/>
            <person name="Mehta T."/>
            <person name="Meldrim J."/>
            <person name="Meneus L."/>
            <person name="Mihai O."/>
            <person name="Mihalev A."/>
            <person name="Mihova T."/>
            <person name="Mittelman R."/>
            <person name="Mlenga V."/>
            <person name="Montmayeur A."/>
            <person name="Mulrain L."/>
            <person name="Navidi A."/>
            <person name="Naylor J."/>
            <person name="Negash T."/>
            <person name="Nguyen T."/>
            <person name="Nguyen N."/>
            <person name="Nicol R."/>
            <person name="Norbu C."/>
            <person name="Norbu N."/>
            <person name="Novod N."/>
            <person name="O'Neill B."/>
            <person name="Osman S."/>
            <person name="Markiewicz E."/>
            <person name="Oyono O.L."/>
            <person name="Patti C."/>
            <person name="Phunkhang P."/>
            <person name="Pierre F."/>
            <person name="Priest M."/>
            <person name="Raghuraman S."/>
            <person name="Rege F."/>
            <person name="Reyes R."/>
            <person name="Rise C."/>
            <person name="Rogov P."/>
            <person name="Ross K."/>
            <person name="Ryan E."/>
            <person name="Settipalli S."/>
            <person name="Shea T."/>
            <person name="Sherpa N."/>
            <person name="Shi L."/>
            <person name="Shih D."/>
            <person name="Sparrow T."/>
            <person name="Spaulding J."/>
            <person name="Stalker J."/>
            <person name="Stange-Thomann N."/>
            <person name="Stavropoulos S."/>
            <person name="Stone C."/>
            <person name="Strader C."/>
            <person name="Tesfaye S."/>
            <person name="Thomson T."/>
            <person name="Thoulutsang Y."/>
            <person name="Thoulutsang D."/>
            <person name="Topham K."/>
            <person name="Topping I."/>
            <person name="Tsamla T."/>
            <person name="Vassiliev H."/>
            <person name="Vo A."/>
            <person name="Wangchuk T."/>
            <person name="Wangdi T."/>
            <person name="Weiand M."/>
            <person name="Wilkinson J."/>
            <person name="Wilson A."/>
            <person name="Yadav S."/>
            <person name="Young G."/>
            <person name="Yu Q."/>
            <person name="Zembek L."/>
            <person name="Zhong D."/>
            <person name="Zimmer A."/>
            <person name="Zwirko Z."/>
            <person name="Jaffe D.B."/>
            <person name="Alvarez P."/>
            <person name="Brockman W."/>
            <person name="Butler J."/>
            <person name="Chin C."/>
            <person name="Gnerre S."/>
            <person name="Grabherr M."/>
            <person name="Kleber M."/>
            <person name="Mauceli E."/>
            <person name="MacCallum I."/>
        </authorList>
    </citation>
    <scope>NUCLEOTIDE SEQUENCE [LARGE SCALE GENOMIC DNA]</scope>
    <source>
        <strain evidence="3">Tai18E2 / Tucson 14021-0261.01</strain>
    </source>
</reference>
<dbReference type="EMBL" id="CH891595">
    <property type="protein sequence ID" value="EDW99519.2"/>
    <property type="molecule type" value="Genomic_DNA"/>
</dbReference>
<dbReference type="HOGENOM" id="CLU_790562_0_0_1"/>
<sequence length="302" mass="31547">MVEALAEGSKHKKFDNRHRYTHYGSTLEAGRSGSESIRARRVARAVGGRRLPYQRPTQNPRRGAEDDQGEDPEPVVTSDESELNGWWQLNLRERHGWRPVKSTEPSRRGAEPLKGGVREEVAPGASKGGGKGGSGLEHSRLVGGGSSRVPGAITHPSPTPTAGITPRPGHGTGTQPFTQPSGSADRTSVHDPCNTPGAPGPFDPRHQSGAPSAGVRRGRHAVAAADNHLDMENRGGGSGGSPWRLGSANARHRGIGGAEEGAMGVATTRGQPEARTPEAGIRSGGGCLAYPDVMDADGVYIG</sequence>
<feature type="region of interest" description="Disordered" evidence="1">
    <location>
        <begin position="98"/>
        <end position="214"/>
    </location>
</feature>
<proteinExistence type="predicted"/>
<protein>
    <submittedName>
        <fullName evidence="2">Uncharacterized protein</fullName>
    </submittedName>
</protein>